<dbReference type="Proteomes" id="UP000808215">
    <property type="component" value="Unassembled WGS sequence"/>
</dbReference>
<gene>
    <name evidence="3" type="ORF">I5589_10555</name>
</gene>
<dbReference type="Pfam" id="PF09718">
    <property type="entry name" value="Tape_meas_lam_C"/>
    <property type="match status" value="1"/>
</dbReference>
<name>A0ABS1AVI0_BURVI</name>
<feature type="domain" description="Bacteriophage tail tape measure C-terminal" evidence="2">
    <location>
        <begin position="694"/>
        <end position="767"/>
    </location>
</feature>
<comment type="caution">
    <text evidence="3">The sequence shown here is derived from an EMBL/GenBank/DDBJ whole genome shotgun (WGS) entry which is preliminary data.</text>
</comment>
<dbReference type="EMBL" id="JADVKH010000018">
    <property type="protein sequence ID" value="MBJ9687521.1"/>
    <property type="molecule type" value="Genomic_DNA"/>
</dbReference>
<evidence type="ECO:0000313" key="4">
    <source>
        <dbReference type="Proteomes" id="UP000808215"/>
    </source>
</evidence>
<protein>
    <submittedName>
        <fullName evidence="3">Phage tail tape measure protein</fullName>
    </submittedName>
</protein>
<evidence type="ECO:0000259" key="2">
    <source>
        <dbReference type="Pfam" id="PF09718"/>
    </source>
</evidence>
<keyword evidence="4" id="KW-1185">Reference proteome</keyword>
<feature type="coiled-coil region" evidence="1">
    <location>
        <begin position="514"/>
        <end position="554"/>
    </location>
</feature>
<sequence length="947" mass="100373">MSNETVVRLTGDASGYVSEMERARKSAADFMTSQDTLRQRMTNTVTAIENSRKAIKEQGDEALSAFNKSARTAESWMNSLQKQADQAGKTRAQLMELRAAELGVSDAAQPYIDKIKAAEEAMNGGGHAAHGFNLATAAARRELLVLAHEASQGSWKNFGGSFLVLMERADALSLIMNKTVLSVGAFIAVIASATATVYHAREVLADYGEQIETLHQKTGVSTDSIQQWAFAAKSVGVDTKEATKSLAGLGEAQNKAINGNKDAAKAFAAIGISLADLKKNSPDELLPKIADAFHQSADGAAKAAVANELFGASGESLIPLLDRGRAGLDALRAAAAESGAVIGGETIAKMASLKEQMDLSKAKMDALTLSAKAQLLPTIINLTNALSGNVAMKPVMMDFYNAVGVVMKATASAIATVVVGFEQVSEVIATTAMVTYYATSGQFKMAYDSAKVGYENLKKQGEGYSQFMRKLWSDTTAPDAHLPGQTGTNQINFAKGENGAHPKAYHDDAAARFLQQLRDQAAELQSQLATTDKLTNAEKELAKFNQQISDWKGKTLTEDQKSLIGHQVEIRIQLQKNIELEKEVKHREDVAKLQERSAQLAQSIAAFQKGQSEQYSRELGAIGMGADALKNVQAIKSIYKEYQRLQEQLDKATPKELIGGPDYQKAVGEIQAGLQQSLQDYDEYYAALKLKQANWINGASTALANYMDESQNKMKQTEQLFNTVTNGMESAWVNFTQTGKLSFTSLMNSVIADLARMSAKAAISGLLGNFASIGGSLIGGLFGANAGVAAPVSSALPGDSLDNMINLTNGFGTGHADGGYITGPGSGTSDSIMARLSNGEFVVNAAATSKYRGLLEAINGKQPVAAAPRFATGGYVGSSTSVSGGSGNGMTVIVDAPVTVTGGSGTSAADQQNSAELSKKIKQAVQALLQNERRQGGVLWKLQNGLN</sequence>
<organism evidence="3 4">
    <name type="scientific">Burkholderia vietnamiensis</name>
    <dbReference type="NCBI Taxonomy" id="60552"/>
    <lineage>
        <taxon>Bacteria</taxon>
        <taxon>Pseudomonadati</taxon>
        <taxon>Pseudomonadota</taxon>
        <taxon>Betaproteobacteria</taxon>
        <taxon>Burkholderiales</taxon>
        <taxon>Burkholderiaceae</taxon>
        <taxon>Burkholderia</taxon>
        <taxon>Burkholderia cepacia complex</taxon>
    </lineage>
</organism>
<evidence type="ECO:0000256" key="1">
    <source>
        <dbReference type="SAM" id="Coils"/>
    </source>
</evidence>
<dbReference type="Pfam" id="PF24622">
    <property type="entry name" value="TMP_4"/>
    <property type="match status" value="1"/>
</dbReference>
<evidence type="ECO:0000313" key="3">
    <source>
        <dbReference type="EMBL" id="MBJ9687521.1"/>
    </source>
</evidence>
<accession>A0ABS1AVI0</accession>
<reference evidence="3 4" key="1">
    <citation type="submission" date="2020-11" db="EMBL/GenBank/DDBJ databases">
        <title>Enhanced detection system for hospital associated transmission using whole genome sequencing surveillance.</title>
        <authorList>
            <person name="Harrison L.H."/>
            <person name="Van Tyne D."/>
            <person name="Marsh J.W."/>
            <person name="Griffith M.P."/>
            <person name="Snyder D.J."/>
            <person name="Cooper V.S."/>
            <person name="Mustapha M."/>
        </authorList>
    </citation>
    <scope>NUCLEOTIDE SEQUENCE [LARGE SCALE GENOMIC DNA]</scope>
    <source>
        <strain evidence="3 4">BC00020</strain>
    </source>
</reference>
<proteinExistence type="predicted"/>
<dbReference type="NCBIfam" id="TIGR01541">
    <property type="entry name" value="tape_meas_lam_C"/>
    <property type="match status" value="1"/>
</dbReference>
<dbReference type="RefSeq" id="WP_200091318.1">
    <property type="nucleotide sequence ID" value="NZ_JADVKH010000018.1"/>
</dbReference>
<keyword evidence="1" id="KW-0175">Coiled coil</keyword>
<dbReference type="InterPro" id="IPR006431">
    <property type="entry name" value="Phage_tape_meas_C"/>
</dbReference>